<proteinExistence type="predicted"/>
<evidence type="ECO:0000256" key="3">
    <source>
        <dbReference type="SAM" id="MobiDB-lite"/>
    </source>
</evidence>
<feature type="region of interest" description="Disordered" evidence="3">
    <location>
        <begin position="217"/>
        <end position="245"/>
    </location>
</feature>
<dbReference type="InParanoid" id="A0A2P6N9G9"/>
<dbReference type="AlphaFoldDB" id="A0A2P6N9G9"/>
<dbReference type="GO" id="GO:0005525">
    <property type="term" value="F:GTP binding"/>
    <property type="evidence" value="ECO:0007669"/>
    <property type="project" value="InterPro"/>
</dbReference>
<dbReference type="GO" id="GO:0006355">
    <property type="term" value="P:regulation of DNA-templated transcription"/>
    <property type="evidence" value="ECO:0007669"/>
    <property type="project" value="InterPro"/>
</dbReference>
<sequence length="1149" mass="129970">MLSHGDSLIFRDTIDEPSRAPSGVHIKVETLPPLVSSLAVSGGIFTKKSLCLGVLPRPVSRHPLGFPGSRNLTPCFSVNWWIYFTERVSTNEIKTCFHKAMGGCCCDLKAPFILDTKALNMLMSQQRQVHDVPSPLFGHNPPTNQQLTNQINYIDTYWKTILEVSKGLQNMFDDAAHEFAFTGSVRPPSSSESMALFSYGSTLVDLAQNAAPSVSAFTENPTAPFRNTSTQQQQPSRDPYATQSTSAPLSLWQDNRLKSFFPPAVTNLPLPQYSASSNVIGQHQQPAFESHTSYDFTALPDVSIISPLGQTSPTQQQEHEDNPYQLTDYKEDKNAMENRFQPYLNLMTRNRRVRKGKTAKPKDEKDRNCAWCGATSTPEWRNGPEGSVLCNACGLQSASGCDHHMSAPIEEAPPATSPEDNGQPAPPPARVSVSPPLEESETNIAVEPSDLTEVWRNYADETVSSFNSAAEFAREVQGDFYAPEIVLIGERGSGKTTLLEALLGASITLPSTTIRPLFIQMINTGCLPNRKEFEEPRIVVKRDAHYQKLFPTDVTINLSQLPSEIANRSKGEIISTPVRVTIHWNHCTNINIIDTPGLADWQTQDERSRIVNDLSKESNRILIFVESAKAWAEVKCLDSAHRLDSVGSRSFFVFTHFWEYLKRDLVDQSSVNNYLTKKPQADMKAFFVSLLSEEVKKETMEDHTFQQRLIQCHKRDMKYLEKLKFDRAEEDWIGLYQLRTELLKSNYSFYKDSLVTFRKSLAGRKKEIDATINALEDQRSLDLTKIRWLMSTYVSEWVQIMVHFVDGSHEGGTSLYGQTVVEENSAENSSPWKHRDQVIDLDRGELMGHVEPGMDRMSGGDQFNRLLEFFRRIVNLPEVSNVSDDDIIAAMGNLNDHGNFSDSLETSTKIVQMHLEVLDPLISQLVDRAMYVVKRLADISFDVISNQSKKMESSSRKLYGFSLINGFSQFQGNLRDIFYEYVDEIGKNFRGKCRDEMAGTRVLVHRFQSIPVEGEKFHLIQSLCAQLMHETKQYLLRNILLKAHRLFVSQFQQNVNSEIMKNVAQFSDSLLDEMFDLKATRENVNKRLQKQERDAMHLEERENELRDLISRFGRLKMVPNAKLSVLQSFSDGGVNRTVGGSQQQEHALS</sequence>
<dbReference type="Pfam" id="PF00320">
    <property type="entry name" value="GATA"/>
    <property type="match status" value="1"/>
</dbReference>
<keyword evidence="1" id="KW-0479">Metal-binding</keyword>
<dbReference type="STRING" id="1890364.A0A2P6N9G9"/>
<evidence type="ECO:0000256" key="2">
    <source>
        <dbReference type="SAM" id="Coils"/>
    </source>
</evidence>
<dbReference type="SUPFAM" id="SSF52540">
    <property type="entry name" value="P-loop containing nucleoside triphosphate hydrolases"/>
    <property type="match status" value="1"/>
</dbReference>
<dbReference type="InterPro" id="IPR045063">
    <property type="entry name" value="Dynamin_N"/>
</dbReference>
<feature type="region of interest" description="Disordered" evidence="3">
    <location>
        <begin position="404"/>
        <end position="443"/>
    </location>
</feature>
<reference evidence="6 7" key="1">
    <citation type="journal article" date="2018" name="Genome Biol. Evol.">
        <title>Multiple Roots of Fruiting Body Formation in Amoebozoa.</title>
        <authorList>
            <person name="Hillmann F."/>
            <person name="Forbes G."/>
            <person name="Novohradska S."/>
            <person name="Ferling I."/>
            <person name="Riege K."/>
            <person name="Groth M."/>
            <person name="Westermann M."/>
            <person name="Marz M."/>
            <person name="Spaller T."/>
            <person name="Winckler T."/>
            <person name="Schaap P."/>
            <person name="Glockner G."/>
        </authorList>
    </citation>
    <scope>NUCLEOTIDE SEQUENCE [LARGE SCALE GENOMIC DNA]</scope>
    <source>
        <strain evidence="6 7">Jena</strain>
    </source>
</reference>
<dbReference type="Gene3D" id="3.30.50.10">
    <property type="entry name" value="Erythroid Transcription Factor GATA-1, subunit A"/>
    <property type="match status" value="1"/>
</dbReference>
<feature type="domain" description="GATA-type" evidence="4">
    <location>
        <begin position="363"/>
        <end position="395"/>
    </location>
</feature>
<dbReference type="GO" id="GO:0003924">
    <property type="term" value="F:GTPase activity"/>
    <property type="evidence" value="ECO:0007669"/>
    <property type="project" value="InterPro"/>
</dbReference>
<dbReference type="InterPro" id="IPR022812">
    <property type="entry name" value="Dynamin"/>
</dbReference>
<evidence type="ECO:0000313" key="6">
    <source>
        <dbReference type="EMBL" id="PRP80592.1"/>
    </source>
</evidence>
<keyword evidence="1" id="KW-0863">Zinc-finger</keyword>
<dbReference type="GO" id="GO:0008270">
    <property type="term" value="F:zinc ion binding"/>
    <property type="evidence" value="ECO:0007669"/>
    <property type="project" value="UniProtKB-KW"/>
</dbReference>
<keyword evidence="7" id="KW-1185">Reference proteome</keyword>
<accession>A0A2P6N9G9</accession>
<keyword evidence="1" id="KW-0862">Zinc</keyword>
<dbReference type="Pfam" id="PF00350">
    <property type="entry name" value="Dynamin_N"/>
    <property type="match status" value="1"/>
</dbReference>
<comment type="caution">
    <text evidence="6">The sequence shown here is derived from an EMBL/GenBank/DDBJ whole genome shotgun (WGS) entry which is preliminary data.</text>
</comment>
<dbReference type="SMART" id="SM00401">
    <property type="entry name" value="ZnF_GATA"/>
    <property type="match status" value="1"/>
</dbReference>
<dbReference type="CDD" id="cd00202">
    <property type="entry name" value="ZnF_GATA"/>
    <property type="match status" value="1"/>
</dbReference>
<dbReference type="PROSITE" id="PS50114">
    <property type="entry name" value="GATA_ZN_FINGER_2"/>
    <property type="match status" value="1"/>
</dbReference>
<feature type="coiled-coil region" evidence="2">
    <location>
        <begin position="1074"/>
        <end position="1108"/>
    </location>
</feature>
<dbReference type="InterPro" id="IPR013088">
    <property type="entry name" value="Znf_NHR/GATA"/>
</dbReference>
<organism evidence="6 7">
    <name type="scientific">Planoprotostelium fungivorum</name>
    <dbReference type="NCBI Taxonomy" id="1890364"/>
    <lineage>
        <taxon>Eukaryota</taxon>
        <taxon>Amoebozoa</taxon>
        <taxon>Evosea</taxon>
        <taxon>Variosea</taxon>
        <taxon>Cavosteliida</taxon>
        <taxon>Cavosteliaceae</taxon>
        <taxon>Planoprotostelium</taxon>
    </lineage>
</organism>
<dbReference type="GO" id="GO:0008017">
    <property type="term" value="F:microtubule binding"/>
    <property type="evidence" value="ECO:0007669"/>
    <property type="project" value="TreeGrafter"/>
</dbReference>
<name>A0A2P6N9G9_9EUKA</name>
<dbReference type="GO" id="GO:0043565">
    <property type="term" value="F:sequence-specific DNA binding"/>
    <property type="evidence" value="ECO:0007669"/>
    <property type="project" value="InterPro"/>
</dbReference>
<dbReference type="Gene3D" id="3.40.50.300">
    <property type="entry name" value="P-loop containing nucleotide triphosphate hydrolases"/>
    <property type="match status" value="1"/>
</dbReference>
<evidence type="ECO:0000256" key="1">
    <source>
        <dbReference type="PROSITE-ProRule" id="PRU00094"/>
    </source>
</evidence>
<dbReference type="InterPro" id="IPR027417">
    <property type="entry name" value="P-loop_NTPase"/>
</dbReference>
<dbReference type="GO" id="GO:0016020">
    <property type="term" value="C:membrane"/>
    <property type="evidence" value="ECO:0007669"/>
    <property type="project" value="TreeGrafter"/>
</dbReference>
<dbReference type="EMBL" id="MDYQ01000144">
    <property type="protein sequence ID" value="PRP80592.1"/>
    <property type="molecule type" value="Genomic_DNA"/>
</dbReference>
<dbReference type="PROSITE" id="PS51718">
    <property type="entry name" value="G_DYNAMIN_2"/>
    <property type="match status" value="1"/>
</dbReference>
<feature type="domain" description="Dynamin-type G" evidence="5">
    <location>
        <begin position="479"/>
        <end position="755"/>
    </location>
</feature>
<dbReference type="PANTHER" id="PTHR11566:SF169">
    <property type="entry name" value="DYNAMIN-LIKE PROTEIN C"/>
    <property type="match status" value="1"/>
</dbReference>
<dbReference type="Proteomes" id="UP000241769">
    <property type="component" value="Unassembled WGS sequence"/>
</dbReference>
<gene>
    <name evidence="6" type="ORF">PROFUN_12354</name>
</gene>
<evidence type="ECO:0008006" key="8">
    <source>
        <dbReference type="Google" id="ProtNLM"/>
    </source>
</evidence>
<dbReference type="GO" id="GO:0005737">
    <property type="term" value="C:cytoplasm"/>
    <property type="evidence" value="ECO:0007669"/>
    <property type="project" value="TreeGrafter"/>
</dbReference>
<dbReference type="InterPro" id="IPR030381">
    <property type="entry name" value="G_DYNAMIN_dom"/>
</dbReference>
<evidence type="ECO:0000259" key="5">
    <source>
        <dbReference type="PROSITE" id="PS51718"/>
    </source>
</evidence>
<dbReference type="InterPro" id="IPR001401">
    <property type="entry name" value="Dynamin_GTPase"/>
</dbReference>
<dbReference type="OrthoDB" id="515401at2759"/>
<dbReference type="SMART" id="SM00053">
    <property type="entry name" value="DYNc"/>
    <property type="match status" value="1"/>
</dbReference>
<evidence type="ECO:0000313" key="7">
    <source>
        <dbReference type="Proteomes" id="UP000241769"/>
    </source>
</evidence>
<dbReference type="GO" id="GO:0005874">
    <property type="term" value="C:microtubule"/>
    <property type="evidence" value="ECO:0007669"/>
    <property type="project" value="TreeGrafter"/>
</dbReference>
<dbReference type="PANTHER" id="PTHR11566">
    <property type="entry name" value="DYNAMIN"/>
    <property type="match status" value="1"/>
</dbReference>
<dbReference type="InterPro" id="IPR000679">
    <property type="entry name" value="Znf_GATA"/>
</dbReference>
<dbReference type="SUPFAM" id="SSF57716">
    <property type="entry name" value="Glucocorticoid receptor-like (DNA-binding domain)"/>
    <property type="match status" value="1"/>
</dbReference>
<protein>
    <recommendedName>
        <fullName evidence="8">GATA-type domain-containing protein</fullName>
    </recommendedName>
</protein>
<evidence type="ECO:0000259" key="4">
    <source>
        <dbReference type="PROSITE" id="PS50114"/>
    </source>
</evidence>
<keyword evidence="2" id="KW-0175">Coiled coil</keyword>